<comment type="caution">
    <text evidence="1">The sequence shown here is derived from an EMBL/GenBank/DDBJ whole genome shotgun (WGS) entry which is preliminary data.</text>
</comment>
<reference evidence="1 2" key="1">
    <citation type="submission" date="2022-04" db="EMBL/GenBank/DDBJ databases">
        <title>Positive selection, recombination, and allopatry shape intraspecific diversity of widespread and dominant cyanobacteria.</title>
        <authorList>
            <person name="Wei J."/>
            <person name="Shu W."/>
            <person name="Hu C."/>
        </authorList>
    </citation>
    <scope>NUCLEOTIDE SEQUENCE [LARGE SCALE GENOMIC DNA]</scope>
    <source>
        <strain evidence="1 2">GB2-A4</strain>
    </source>
</reference>
<organism evidence="1 2">
    <name type="scientific">Trichocoleus desertorum GB2-A4</name>
    <dbReference type="NCBI Taxonomy" id="2933944"/>
    <lineage>
        <taxon>Bacteria</taxon>
        <taxon>Bacillati</taxon>
        <taxon>Cyanobacteriota</taxon>
        <taxon>Cyanophyceae</taxon>
        <taxon>Leptolyngbyales</taxon>
        <taxon>Trichocoleusaceae</taxon>
        <taxon>Trichocoleus</taxon>
    </lineage>
</organism>
<proteinExistence type="predicted"/>
<sequence>METKTKKPQTPPDEAVVDRNVEKIGFESWAAQVRQQMLASLRKRGVNPDEIA</sequence>
<dbReference type="EMBL" id="JAMPKM010000001">
    <property type="protein sequence ID" value="MEP0815811.1"/>
    <property type="molecule type" value="Genomic_DNA"/>
</dbReference>
<name>A0ABV0J462_9CYAN</name>
<evidence type="ECO:0000313" key="2">
    <source>
        <dbReference type="Proteomes" id="UP001464891"/>
    </source>
</evidence>
<dbReference type="RefSeq" id="WP_190431347.1">
    <property type="nucleotide sequence ID" value="NZ_JAMPKM010000001.1"/>
</dbReference>
<dbReference type="Proteomes" id="UP001464891">
    <property type="component" value="Unassembled WGS sequence"/>
</dbReference>
<keyword evidence="2" id="KW-1185">Reference proteome</keyword>
<gene>
    <name evidence="1" type="ORF">NC998_01735</name>
</gene>
<evidence type="ECO:0000313" key="1">
    <source>
        <dbReference type="EMBL" id="MEP0815811.1"/>
    </source>
</evidence>
<protein>
    <submittedName>
        <fullName evidence="1">Uncharacterized protein</fullName>
    </submittedName>
</protein>
<accession>A0ABV0J462</accession>